<evidence type="ECO:0000313" key="1">
    <source>
        <dbReference type="EMBL" id="AUQ96255.1"/>
    </source>
</evidence>
<gene>
    <name evidence="1" type="ORF">PhaeoP66_03520</name>
</gene>
<dbReference type="RefSeq" id="WP_332844192.1">
    <property type="nucleotide sequence ID" value="NZ_CP010599.1"/>
</dbReference>
<accession>A0ABN5GS81</accession>
<proteinExistence type="predicted"/>
<dbReference type="InterPro" id="IPR046788">
    <property type="entry name" value="Methyltransf_35"/>
</dbReference>
<reference evidence="1 2" key="2">
    <citation type="journal article" date="2017" name="Int. J. Syst. Evol. Microbiol.">
        <title>Adaptation of Surface-Associated Bacteria to the Open Ocean: A Genomically Distinct Subpopulation of Phaeobacter gallaeciensis Colonizes Pacific Mesozooplankton.</title>
        <authorList>
            <person name="Freese H.M."/>
            <person name="Methner A."/>
            <person name="Overmann J."/>
        </authorList>
    </citation>
    <scope>NUCLEOTIDE SEQUENCE [LARGE SCALE GENOMIC DNA]</scope>
    <source>
        <strain evidence="1 2">P66</strain>
    </source>
</reference>
<name>A0ABN5GS81_9RHOB</name>
<sequence>MPSNYSTRPNKHVDRELFVDLVGRSLSGTEVSRCGYVSMGGPQMADHIAMYRRNGITKLYSFDTDENVVLRQRFNAPTHETKCEVHAAEELPAYLDNISDDLNIDHLICWLDYTGTGSRGAQLADYQALLQRLGVGDVARIALDASLPAERLKAELPEALRDQQLPAMNELLARELGAYHPEDVVLGSLNDMPRYLSTCLQHLCDRASANHPIDGAQFRPMLQTYYVDSSPMFTATILVQNGQGEPQPPEGFAYLANGWQDIEFLEVPELTAREKSFLDRLLDQDTEALTAELGYDIARAAQVPRQWTSFKKFHRFLPQFQHVELK</sequence>
<dbReference type="Pfam" id="PF20553">
    <property type="entry name" value="Methyltransf_35"/>
    <property type="match status" value="1"/>
</dbReference>
<keyword evidence="2" id="KW-1185">Reference proteome</keyword>
<protein>
    <submittedName>
        <fullName evidence="1">Uncharacterized protein</fullName>
    </submittedName>
</protein>
<evidence type="ECO:0000313" key="2">
    <source>
        <dbReference type="Proteomes" id="UP000236536"/>
    </source>
</evidence>
<reference evidence="1 2" key="1">
    <citation type="journal article" date="2017" name="Genome Biol. Evol.">
        <title>Trajectories and Drivers of Genome Evolution in Surface-Associated Marine Phaeobacter.</title>
        <authorList>
            <person name="Freese H.M."/>
            <person name="Sikorski J."/>
            <person name="Bunk B."/>
            <person name="Scheuner C."/>
            <person name="Meier-Kolthoff J.P."/>
            <person name="Sproer C."/>
            <person name="Gram L."/>
            <person name="Overmann J."/>
        </authorList>
    </citation>
    <scope>NUCLEOTIDE SEQUENCE [LARGE SCALE GENOMIC DNA]</scope>
    <source>
        <strain evidence="1 2">P66</strain>
    </source>
</reference>
<dbReference type="Proteomes" id="UP000236536">
    <property type="component" value="Chromosome"/>
</dbReference>
<organism evidence="1 2">
    <name type="scientific">Phaeobacter inhibens</name>
    <dbReference type="NCBI Taxonomy" id="221822"/>
    <lineage>
        <taxon>Bacteria</taxon>
        <taxon>Pseudomonadati</taxon>
        <taxon>Pseudomonadota</taxon>
        <taxon>Alphaproteobacteria</taxon>
        <taxon>Rhodobacterales</taxon>
        <taxon>Roseobacteraceae</taxon>
        <taxon>Phaeobacter</taxon>
    </lineage>
</organism>
<dbReference type="EMBL" id="CP010705">
    <property type="protein sequence ID" value="AUQ96255.1"/>
    <property type="molecule type" value="Genomic_DNA"/>
</dbReference>